<feature type="compositionally biased region" description="Low complexity" evidence="1">
    <location>
        <begin position="163"/>
        <end position="174"/>
    </location>
</feature>
<organism evidence="2 3">
    <name type="scientific">Phycomyces blakesleeanus</name>
    <dbReference type="NCBI Taxonomy" id="4837"/>
    <lineage>
        <taxon>Eukaryota</taxon>
        <taxon>Fungi</taxon>
        <taxon>Fungi incertae sedis</taxon>
        <taxon>Mucoromycota</taxon>
        <taxon>Mucoromycotina</taxon>
        <taxon>Mucoromycetes</taxon>
        <taxon>Mucorales</taxon>
        <taxon>Phycomycetaceae</taxon>
        <taxon>Phycomyces</taxon>
    </lineage>
</organism>
<reference evidence="2 3" key="1">
    <citation type="submission" date="2024-04" db="EMBL/GenBank/DDBJ databases">
        <title>Symmetric and asymmetric DNA N6-adenine methylation regulates different biological responses in Mucorales.</title>
        <authorList>
            <consortium name="Lawrence Berkeley National Laboratory"/>
            <person name="Lax C."/>
            <person name="Mondo S.J."/>
            <person name="Osorio-Concepcion M."/>
            <person name="Muszewska A."/>
            <person name="Corrochano-Luque M."/>
            <person name="Gutierrez G."/>
            <person name="Riley R."/>
            <person name="Lipzen A."/>
            <person name="Guo J."/>
            <person name="Hundley H."/>
            <person name="Amirebrahimi M."/>
            <person name="Ng V."/>
            <person name="Lorenzo-Gutierrez D."/>
            <person name="Binder U."/>
            <person name="Yang J."/>
            <person name="Song Y."/>
            <person name="Canovas D."/>
            <person name="Navarro E."/>
            <person name="Freitag M."/>
            <person name="Gabaldon T."/>
            <person name="Grigoriev I.V."/>
            <person name="Corrochano L.M."/>
            <person name="Nicolas F.E."/>
            <person name="Garre V."/>
        </authorList>
    </citation>
    <scope>NUCLEOTIDE SEQUENCE [LARGE SCALE GENOMIC DNA]</scope>
    <source>
        <strain evidence="2 3">L51</strain>
    </source>
</reference>
<keyword evidence="3" id="KW-1185">Reference proteome</keyword>
<evidence type="ECO:0000256" key="1">
    <source>
        <dbReference type="SAM" id="MobiDB-lite"/>
    </source>
</evidence>
<protein>
    <submittedName>
        <fullName evidence="2">Uncharacterized protein</fullName>
    </submittedName>
</protein>
<gene>
    <name evidence="2" type="ORF">J3Q64DRAFT_1500255</name>
</gene>
<feature type="compositionally biased region" description="Polar residues" evidence="1">
    <location>
        <begin position="175"/>
        <end position="189"/>
    </location>
</feature>
<evidence type="ECO:0000313" key="2">
    <source>
        <dbReference type="EMBL" id="KAL0086569.1"/>
    </source>
</evidence>
<name>A0ABR3B2J4_PHYBL</name>
<sequence length="292" mass="32485">MDAYFQTTMGNQGFPTPTFRPVQVAKVLPPIPPTNKDFRCVEFVTPDGTYRLQHEISEPIAPQYNTGSRVSISCRRSDEVLSAVHAIKTPSTVSSVSETLAPTLSSSDKANGDSSDEDSLHVTPPTYCHDNQTQPPPLVLHTLSSLASPLQQQTQQHQHHQQHQNQSHLLHVQQPLQTIPQKQTQQSLESVPEDYGSSSTSSFSSLFGRNSQRHGSLKRPKHSLAKTKSSFVSRIVLHDQLSKIMTTKAIDDEFLFYNVGASFIWEDANGKIKVTKTHEHADARSLHAYTHT</sequence>
<feature type="compositionally biased region" description="Basic residues" evidence="1">
    <location>
        <begin position="211"/>
        <end position="224"/>
    </location>
</feature>
<feature type="compositionally biased region" description="Polar residues" evidence="1">
    <location>
        <begin position="91"/>
        <end position="113"/>
    </location>
</feature>
<feature type="compositionally biased region" description="Low complexity" evidence="1">
    <location>
        <begin position="143"/>
        <end position="156"/>
    </location>
</feature>
<feature type="region of interest" description="Disordered" evidence="1">
    <location>
        <begin position="91"/>
        <end position="224"/>
    </location>
</feature>
<comment type="caution">
    <text evidence="2">The sequence shown here is derived from an EMBL/GenBank/DDBJ whole genome shotgun (WGS) entry which is preliminary data.</text>
</comment>
<dbReference type="EMBL" id="JBCLYO010000008">
    <property type="protein sequence ID" value="KAL0086569.1"/>
    <property type="molecule type" value="Genomic_DNA"/>
</dbReference>
<evidence type="ECO:0000313" key="3">
    <source>
        <dbReference type="Proteomes" id="UP001448207"/>
    </source>
</evidence>
<dbReference type="Proteomes" id="UP001448207">
    <property type="component" value="Unassembled WGS sequence"/>
</dbReference>
<proteinExistence type="predicted"/>
<accession>A0ABR3B2J4</accession>